<feature type="domain" description="Manganese/iron superoxide dismutase C-terminal" evidence="1">
    <location>
        <begin position="2"/>
        <end position="54"/>
    </location>
</feature>
<dbReference type="PANTHER" id="PTHR43595:SF2">
    <property type="entry name" value="SMALL RIBOSOMAL SUBUNIT PROTEIN MS42"/>
    <property type="match status" value="1"/>
</dbReference>
<sequence length="60" mass="6967">MTSTANQDTPISEGKKPILGLDVWEHAYYVKYRNVRPDYIKAFFSVINWNKVDELYAAAK</sequence>
<gene>
    <name evidence="2" type="ORF">SMNM65_08510</name>
</gene>
<dbReference type="SUPFAM" id="SSF54719">
    <property type="entry name" value="Fe,Mn superoxide dismutase (SOD), C-terminal domain"/>
    <property type="match status" value="1"/>
</dbReference>
<dbReference type="PANTHER" id="PTHR43595">
    <property type="entry name" value="37S RIBOSOMAL PROTEIN S26, MITOCHONDRIAL"/>
    <property type="match status" value="1"/>
</dbReference>
<dbReference type="AlphaFoldDB" id="A0A7G1ISL3"/>
<dbReference type="Pfam" id="PF02777">
    <property type="entry name" value="Sod_Fe_C"/>
    <property type="match status" value="1"/>
</dbReference>
<protein>
    <recommendedName>
        <fullName evidence="1">Manganese/iron superoxide dismutase C-terminal domain-containing protein</fullName>
    </recommendedName>
</protein>
<dbReference type="GO" id="GO:0005737">
    <property type="term" value="C:cytoplasm"/>
    <property type="evidence" value="ECO:0007669"/>
    <property type="project" value="TreeGrafter"/>
</dbReference>
<dbReference type="GO" id="GO:0046872">
    <property type="term" value="F:metal ion binding"/>
    <property type="evidence" value="ECO:0007669"/>
    <property type="project" value="InterPro"/>
</dbReference>
<evidence type="ECO:0000313" key="2">
    <source>
        <dbReference type="EMBL" id="BCJ10419.1"/>
    </source>
</evidence>
<dbReference type="Gene3D" id="3.55.40.20">
    <property type="entry name" value="Iron/manganese superoxide dismutase, C-terminal domain"/>
    <property type="match status" value="1"/>
</dbReference>
<name>A0A7G1ISL3_STRMT</name>
<reference evidence="3" key="1">
    <citation type="submission" date="2020-08" db="EMBL/GenBank/DDBJ databases">
        <title>Complete genome sequence of Streptococcus mitis strain Nm-65.</title>
        <authorList>
            <person name="Tabata A."/>
            <person name="Ohkuni H."/>
            <person name="Nagamune H."/>
        </authorList>
    </citation>
    <scope>NUCLEOTIDE SEQUENCE [LARGE SCALE GENOMIC DNA]</scope>
    <source>
        <strain evidence="3">Nm-65</strain>
    </source>
</reference>
<dbReference type="PROSITE" id="PS00088">
    <property type="entry name" value="SOD_MN"/>
    <property type="match status" value="1"/>
</dbReference>
<accession>A0A7G1ISL3</accession>
<dbReference type="InterPro" id="IPR019833">
    <property type="entry name" value="Mn/Fe_SOD_BS"/>
</dbReference>
<organism evidence="2 3">
    <name type="scientific">Streptococcus mitis</name>
    <dbReference type="NCBI Taxonomy" id="28037"/>
    <lineage>
        <taxon>Bacteria</taxon>
        <taxon>Bacillati</taxon>
        <taxon>Bacillota</taxon>
        <taxon>Bacilli</taxon>
        <taxon>Lactobacillales</taxon>
        <taxon>Streptococcaceae</taxon>
        <taxon>Streptococcus</taxon>
        <taxon>Streptococcus mitis group</taxon>
    </lineage>
</organism>
<dbReference type="InterPro" id="IPR036314">
    <property type="entry name" value="SOD_C_sf"/>
</dbReference>
<dbReference type="InterPro" id="IPR019832">
    <property type="entry name" value="Mn/Fe_SOD_C"/>
</dbReference>
<dbReference type="EMBL" id="AP023349">
    <property type="protein sequence ID" value="BCJ10419.1"/>
    <property type="molecule type" value="Genomic_DNA"/>
</dbReference>
<proteinExistence type="predicted"/>
<dbReference type="GO" id="GO:0004784">
    <property type="term" value="F:superoxide dismutase activity"/>
    <property type="evidence" value="ECO:0007669"/>
    <property type="project" value="InterPro"/>
</dbReference>
<evidence type="ECO:0000259" key="1">
    <source>
        <dbReference type="Pfam" id="PF02777"/>
    </source>
</evidence>
<evidence type="ECO:0000313" key="3">
    <source>
        <dbReference type="Proteomes" id="UP000516106"/>
    </source>
</evidence>
<dbReference type="Proteomes" id="UP000516106">
    <property type="component" value="Chromosome"/>
</dbReference>